<dbReference type="InterPro" id="IPR039420">
    <property type="entry name" value="WalR-like"/>
</dbReference>
<keyword evidence="2" id="KW-0902">Two-component regulatory system</keyword>
<evidence type="ECO:0000256" key="1">
    <source>
        <dbReference type="ARBA" id="ARBA00022553"/>
    </source>
</evidence>
<keyword evidence="9" id="KW-1185">Reference proteome</keyword>
<gene>
    <name evidence="8" type="ORF">H7C18_03550</name>
</gene>
<dbReference type="PANTHER" id="PTHR48111:SF1">
    <property type="entry name" value="TWO-COMPONENT RESPONSE REGULATOR ORR33"/>
    <property type="match status" value="1"/>
</dbReference>
<comment type="caution">
    <text evidence="8">The sequence shown here is derived from an EMBL/GenBank/DDBJ whole genome shotgun (WGS) entry which is preliminary data.</text>
</comment>
<dbReference type="GO" id="GO:0005829">
    <property type="term" value="C:cytosol"/>
    <property type="evidence" value="ECO:0007669"/>
    <property type="project" value="TreeGrafter"/>
</dbReference>
<protein>
    <submittedName>
        <fullName evidence="8">Response regulator</fullName>
    </submittedName>
</protein>
<proteinExistence type="predicted"/>
<evidence type="ECO:0000256" key="2">
    <source>
        <dbReference type="ARBA" id="ARBA00023012"/>
    </source>
</evidence>
<keyword evidence="4" id="KW-0238">DNA-binding</keyword>
<dbReference type="GO" id="GO:0000976">
    <property type="term" value="F:transcription cis-regulatory region binding"/>
    <property type="evidence" value="ECO:0007669"/>
    <property type="project" value="TreeGrafter"/>
</dbReference>
<dbReference type="RefSeq" id="WP_185127623.1">
    <property type="nucleotide sequence ID" value="NZ_JACJVO010000003.1"/>
</dbReference>
<evidence type="ECO:0000256" key="3">
    <source>
        <dbReference type="ARBA" id="ARBA00023015"/>
    </source>
</evidence>
<dbReference type="Pfam" id="PF00072">
    <property type="entry name" value="Response_reg"/>
    <property type="match status" value="1"/>
</dbReference>
<feature type="domain" description="Response regulatory" evidence="7">
    <location>
        <begin position="177"/>
        <end position="293"/>
    </location>
</feature>
<keyword evidence="3" id="KW-0805">Transcription regulation</keyword>
<dbReference type="GO" id="GO:0032993">
    <property type="term" value="C:protein-DNA complex"/>
    <property type="evidence" value="ECO:0007669"/>
    <property type="project" value="TreeGrafter"/>
</dbReference>
<evidence type="ECO:0000256" key="5">
    <source>
        <dbReference type="ARBA" id="ARBA00023163"/>
    </source>
</evidence>
<dbReference type="PANTHER" id="PTHR48111">
    <property type="entry name" value="REGULATOR OF RPOS"/>
    <property type="match status" value="1"/>
</dbReference>
<name>A0A7X0SLK4_9BACL</name>
<dbReference type="InterPro" id="IPR011006">
    <property type="entry name" value="CheY-like_superfamily"/>
</dbReference>
<dbReference type="InterPro" id="IPR001789">
    <property type="entry name" value="Sig_transdc_resp-reg_receiver"/>
</dbReference>
<dbReference type="EMBL" id="JACJVO010000003">
    <property type="protein sequence ID" value="MBB6729963.1"/>
    <property type="molecule type" value="Genomic_DNA"/>
</dbReference>
<dbReference type="SMART" id="SM00448">
    <property type="entry name" value="REC"/>
    <property type="match status" value="1"/>
</dbReference>
<dbReference type="PROSITE" id="PS50110">
    <property type="entry name" value="RESPONSE_REGULATORY"/>
    <property type="match status" value="1"/>
</dbReference>
<evidence type="ECO:0000256" key="6">
    <source>
        <dbReference type="PROSITE-ProRule" id="PRU00169"/>
    </source>
</evidence>
<dbReference type="Gene3D" id="3.40.50.2300">
    <property type="match status" value="1"/>
</dbReference>
<reference evidence="8 9" key="1">
    <citation type="submission" date="2020-08" db="EMBL/GenBank/DDBJ databases">
        <title>Cohnella phylogeny.</title>
        <authorList>
            <person name="Dunlap C."/>
        </authorList>
    </citation>
    <scope>NUCLEOTIDE SEQUENCE [LARGE SCALE GENOMIC DNA]</scope>
    <source>
        <strain evidence="8 9">CBP 2801</strain>
    </source>
</reference>
<dbReference type="GO" id="GO:0000156">
    <property type="term" value="F:phosphorelay response regulator activity"/>
    <property type="evidence" value="ECO:0007669"/>
    <property type="project" value="TreeGrafter"/>
</dbReference>
<dbReference type="CDD" id="cd00156">
    <property type="entry name" value="REC"/>
    <property type="match status" value="1"/>
</dbReference>
<keyword evidence="1 6" id="KW-0597">Phosphoprotein</keyword>
<dbReference type="SUPFAM" id="SSF52172">
    <property type="entry name" value="CheY-like"/>
    <property type="match status" value="1"/>
</dbReference>
<dbReference type="Proteomes" id="UP000564644">
    <property type="component" value="Unassembled WGS sequence"/>
</dbReference>
<feature type="modified residue" description="4-aspartylphosphate" evidence="6">
    <location>
        <position position="226"/>
    </location>
</feature>
<evidence type="ECO:0000256" key="4">
    <source>
        <dbReference type="ARBA" id="ARBA00023125"/>
    </source>
</evidence>
<evidence type="ECO:0000313" key="8">
    <source>
        <dbReference type="EMBL" id="MBB6729963.1"/>
    </source>
</evidence>
<dbReference type="AlphaFoldDB" id="A0A7X0SLK4"/>
<organism evidence="8 9">
    <name type="scientific">Cohnella zeiphila</name>
    <dbReference type="NCBI Taxonomy" id="2761120"/>
    <lineage>
        <taxon>Bacteria</taxon>
        <taxon>Bacillati</taxon>
        <taxon>Bacillota</taxon>
        <taxon>Bacilli</taxon>
        <taxon>Bacillales</taxon>
        <taxon>Paenibacillaceae</taxon>
        <taxon>Cohnella</taxon>
    </lineage>
</organism>
<dbReference type="GO" id="GO:0006355">
    <property type="term" value="P:regulation of DNA-templated transcription"/>
    <property type="evidence" value="ECO:0007669"/>
    <property type="project" value="TreeGrafter"/>
</dbReference>
<sequence>MGIDTRPEPTRWHERMYQAVLERYWKQGEGSGSEELREPASGEAATEPFGLLLVRFNPTDDETMRRVVTRIRDELELEPEPAGALSAIYDPAGRQAALLLFGFTRSRTHYAALMAKRMLLELAPGPFALLAAEAGAQPERDPLFFERLADRFAAQPEQSGLTVWNEPDPADESTGQSLLLVDGDEDMRRFLRQRFSRKGYRVLDAGDGPEGLRLFREMKPDVVVTDLNVAGIDGYHLLTLLQEEDPEARSKIVVFTDIRTEDAVRRCLGLGADDYLTRPFSPVELEERIEKLLA</sequence>
<evidence type="ECO:0000259" key="7">
    <source>
        <dbReference type="PROSITE" id="PS50110"/>
    </source>
</evidence>
<accession>A0A7X0SLK4</accession>
<keyword evidence="5" id="KW-0804">Transcription</keyword>
<evidence type="ECO:0000313" key="9">
    <source>
        <dbReference type="Proteomes" id="UP000564644"/>
    </source>
</evidence>